<dbReference type="PANTHER" id="PTHR47385:SF14">
    <property type="entry name" value="TRANSGELIN"/>
    <property type="match status" value="1"/>
</dbReference>
<dbReference type="GO" id="GO:0015629">
    <property type="term" value="C:actin cytoskeleton"/>
    <property type="evidence" value="ECO:0007669"/>
    <property type="project" value="TreeGrafter"/>
</dbReference>
<dbReference type="GeneID" id="14921648"/>
<dbReference type="SUPFAM" id="SSF47576">
    <property type="entry name" value="Calponin-homology domain, CH-domain"/>
    <property type="match status" value="1"/>
</dbReference>
<feature type="region of interest" description="Disordered" evidence="2">
    <location>
        <begin position="488"/>
        <end position="523"/>
    </location>
</feature>
<sequence length="523" mass="58999">MQVANRSHGHEEVNGVRLYGLDAEMHRKMESKRDREFEKQLAQWVAAATKEKVDLTDPIGSFRSGIILCKLANAIQPDIIRKINTRPIALLEMENIGFYLKACWKLGVASAELFVTSDLYLRKGEPQVFVNLLSLARIADSTTSYKGPTMKSLGFKALGKPVEKRTTQWSNVIQEQGPLYITDIERQEQEQQRQQSPRSAAGGQPAKLLPAKSGSSPLVPPASPRGGSPRPSAELEAVKILERQLEDERKRSVTAVAEIKRLQKDLETAKGQLDAERRRGTAASLPAGAAGKEEPRNRAGTVVDTQALYEKIRTLELKKEKELEEACAKFEARLREERRKWEEEAERARADLMNDIQYWKTEAESKDLRLTAQQKDVGQSEEWERRTAERRKREMELAQRKEAAAKALLEREKKKAEQDKVEIERLKAELAAVTRENQELRQARDQALSKSTSSMSSAVSSVQPVAPAKPEEEDVGIFERLRKNTIVNVGRPAPTSPRNQIATLRWANKQKQDDEEARLASPQ</sequence>
<feature type="region of interest" description="Disordered" evidence="2">
    <location>
        <begin position="187"/>
        <end position="233"/>
    </location>
</feature>
<dbReference type="Gene3D" id="1.10.418.10">
    <property type="entry name" value="Calponin-like domain"/>
    <property type="match status" value="1"/>
</dbReference>
<evidence type="ECO:0000313" key="4">
    <source>
        <dbReference type="EMBL" id="ELR20778.1"/>
    </source>
</evidence>
<reference evidence="4 5" key="1">
    <citation type="journal article" date="2013" name="Genome Biol.">
        <title>Genome of Acanthamoeba castellanii highlights extensive lateral gene transfer and early evolution of tyrosine kinase signaling.</title>
        <authorList>
            <person name="Clarke M."/>
            <person name="Lohan A.J."/>
            <person name="Liu B."/>
            <person name="Lagkouvardos I."/>
            <person name="Roy S."/>
            <person name="Zafar N."/>
            <person name="Bertelli C."/>
            <person name="Schilde C."/>
            <person name="Kianianmomeni A."/>
            <person name="Burglin T.R."/>
            <person name="Frech C."/>
            <person name="Turcotte B."/>
            <person name="Kopec K.O."/>
            <person name="Synnott J.M."/>
            <person name="Choo C."/>
            <person name="Paponov I."/>
            <person name="Finkler A."/>
            <person name="Soon Heng Tan C."/>
            <person name="Hutchins A.P."/>
            <person name="Weinmeier T."/>
            <person name="Rattei T."/>
            <person name="Chu J.S."/>
            <person name="Gimenez G."/>
            <person name="Irimia M."/>
            <person name="Rigden D.J."/>
            <person name="Fitzpatrick D.A."/>
            <person name="Lorenzo-Morales J."/>
            <person name="Bateman A."/>
            <person name="Chiu C.H."/>
            <person name="Tang P."/>
            <person name="Hegemann P."/>
            <person name="Fromm H."/>
            <person name="Raoult D."/>
            <person name="Greub G."/>
            <person name="Miranda-Saavedra D."/>
            <person name="Chen N."/>
            <person name="Nash P."/>
            <person name="Ginger M.L."/>
            <person name="Horn M."/>
            <person name="Schaap P."/>
            <person name="Caler L."/>
            <person name="Loftus B."/>
        </authorList>
    </citation>
    <scope>NUCLEOTIDE SEQUENCE [LARGE SCALE GENOMIC DNA]</scope>
    <source>
        <strain evidence="4 5">Neff</strain>
    </source>
</reference>
<accession>L8H7R9</accession>
<feature type="domain" description="Calponin-homology (CH)" evidence="3">
    <location>
        <begin position="35"/>
        <end position="140"/>
    </location>
</feature>
<dbReference type="STRING" id="1257118.L8H7R9"/>
<dbReference type="Pfam" id="PF00307">
    <property type="entry name" value="CH"/>
    <property type="match status" value="1"/>
</dbReference>
<dbReference type="PANTHER" id="PTHR47385">
    <property type="entry name" value="CALPONIN"/>
    <property type="match status" value="1"/>
</dbReference>
<keyword evidence="1" id="KW-0175">Coiled coil</keyword>
<dbReference type="InterPro" id="IPR036872">
    <property type="entry name" value="CH_dom_sf"/>
</dbReference>
<dbReference type="PRINTS" id="PR00888">
    <property type="entry name" value="SM22CALPONIN"/>
</dbReference>
<dbReference type="InterPro" id="IPR050606">
    <property type="entry name" value="Calponin-like"/>
</dbReference>
<proteinExistence type="predicted"/>
<dbReference type="PROSITE" id="PS50021">
    <property type="entry name" value="CH"/>
    <property type="match status" value="1"/>
</dbReference>
<feature type="compositionally biased region" description="Basic and acidic residues" evidence="2">
    <location>
        <begin position="270"/>
        <end position="279"/>
    </location>
</feature>
<dbReference type="GO" id="GO:0007015">
    <property type="term" value="P:actin filament organization"/>
    <property type="evidence" value="ECO:0007669"/>
    <property type="project" value="TreeGrafter"/>
</dbReference>
<dbReference type="SMART" id="SM00033">
    <property type="entry name" value="CH"/>
    <property type="match status" value="1"/>
</dbReference>
<dbReference type="InterPro" id="IPR003096">
    <property type="entry name" value="SM22_calponin"/>
</dbReference>
<keyword evidence="5" id="KW-1185">Reference proteome</keyword>
<feature type="region of interest" description="Disordered" evidence="2">
    <location>
        <begin position="436"/>
        <end position="476"/>
    </location>
</feature>
<organism evidence="4 5">
    <name type="scientific">Acanthamoeba castellanii (strain ATCC 30010 / Neff)</name>
    <dbReference type="NCBI Taxonomy" id="1257118"/>
    <lineage>
        <taxon>Eukaryota</taxon>
        <taxon>Amoebozoa</taxon>
        <taxon>Discosea</taxon>
        <taxon>Longamoebia</taxon>
        <taxon>Centramoebida</taxon>
        <taxon>Acanthamoebidae</taxon>
        <taxon>Acanthamoeba</taxon>
    </lineage>
</organism>
<feature type="region of interest" description="Disordered" evidence="2">
    <location>
        <begin position="270"/>
        <end position="302"/>
    </location>
</feature>
<feature type="compositionally biased region" description="Basic and acidic residues" evidence="2">
    <location>
        <begin position="382"/>
        <end position="399"/>
    </location>
</feature>
<dbReference type="InterPro" id="IPR001715">
    <property type="entry name" value="CH_dom"/>
</dbReference>
<dbReference type="Proteomes" id="UP000011083">
    <property type="component" value="Unassembled WGS sequence"/>
</dbReference>
<dbReference type="OrthoDB" id="21595at2759"/>
<evidence type="ECO:0000313" key="5">
    <source>
        <dbReference type="Proteomes" id="UP000011083"/>
    </source>
</evidence>
<feature type="coiled-coil region" evidence="1">
    <location>
        <begin position="305"/>
        <end position="351"/>
    </location>
</feature>
<dbReference type="VEuPathDB" id="AmoebaDB:ACA1_055440"/>
<evidence type="ECO:0000259" key="3">
    <source>
        <dbReference type="PROSITE" id="PS50021"/>
    </source>
</evidence>
<name>L8H7R9_ACACF</name>
<evidence type="ECO:0000256" key="2">
    <source>
        <dbReference type="SAM" id="MobiDB-lite"/>
    </source>
</evidence>
<dbReference type="RefSeq" id="XP_004344181.1">
    <property type="nucleotide sequence ID" value="XM_004344131.1"/>
</dbReference>
<protein>
    <submittedName>
        <fullName evidence="4">Calponin domain containing protein</fullName>
    </submittedName>
</protein>
<feature type="region of interest" description="Disordered" evidence="2">
    <location>
        <begin position="370"/>
        <end position="399"/>
    </location>
</feature>
<dbReference type="EMBL" id="KB007909">
    <property type="protein sequence ID" value="ELR20778.1"/>
    <property type="molecule type" value="Genomic_DNA"/>
</dbReference>
<dbReference type="KEGG" id="acan:ACA1_055440"/>
<feature type="compositionally biased region" description="Low complexity" evidence="2">
    <location>
        <begin position="449"/>
        <end position="468"/>
    </location>
</feature>
<dbReference type="AlphaFoldDB" id="L8H7R9"/>
<dbReference type="GO" id="GO:0051015">
    <property type="term" value="F:actin filament binding"/>
    <property type="evidence" value="ECO:0007669"/>
    <property type="project" value="TreeGrafter"/>
</dbReference>
<evidence type="ECO:0000256" key="1">
    <source>
        <dbReference type="SAM" id="Coils"/>
    </source>
</evidence>
<gene>
    <name evidence="4" type="ORF">ACA1_055440</name>
</gene>